<accession>A0A1C4YCK9</accession>
<dbReference type="Proteomes" id="UP000183585">
    <property type="component" value="Unassembled WGS sequence"/>
</dbReference>
<sequence>MRDADTPPQEPTDDRPHPATLTPQQRSDLIRTAAAEVRERVQEWRDNPNWRNTPTNSHRYETTIGAIDALGQLPAPDTEEAVASLADAVRPVIVEWRPSRPGPEQSIYAAVERLRRTIDAST</sequence>
<feature type="region of interest" description="Disordered" evidence="1">
    <location>
        <begin position="1"/>
        <end position="27"/>
    </location>
</feature>
<proteinExistence type="predicted"/>
<dbReference type="STRING" id="47853.TK50_05245"/>
<dbReference type="AlphaFoldDB" id="A0A1C4YCK9"/>
<reference evidence="3" key="1">
    <citation type="submission" date="2016-06" db="EMBL/GenBank/DDBJ databases">
        <authorList>
            <person name="Varghese N."/>
            <person name="Submissions Spin"/>
        </authorList>
    </citation>
    <scope>NUCLEOTIDE SEQUENCE [LARGE SCALE GENOMIC DNA]</scope>
    <source>
        <strain evidence="3">DSM 43168</strain>
    </source>
</reference>
<organism evidence="2 3">
    <name type="scientific">Micromonospora carbonacea</name>
    <dbReference type="NCBI Taxonomy" id="47853"/>
    <lineage>
        <taxon>Bacteria</taxon>
        <taxon>Bacillati</taxon>
        <taxon>Actinomycetota</taxon>
        <taxon>Actinomycetes</taxon>
        <taxon>Micromonosporales</taxon>
        <taxon>Micromonosporaceae</taxon>
        <taxon>Micromonospora</taxon>
    </lineage>
</organism>
<name>A0A1C4YCK9_9ACTN</name>
<evidence type="ECO:0000313" key="3">
    <source>
        <dbReference type="Proteomes" id="UP000183585"/>
    </source>
</evidence>
<evidence type="ECO:0000313" key="2">
    <source>
        <dbReference type="EMBL" id="SCF18465.1"/>
    </source>
</evidence>
<dbReference type="EMBL" id="FMCT01000006">
    <property type="protein sequence ID" value="SCF18465.1"/>
    <property type="molecule type" value="Genomic_DNA"/>
</dbReference>
<keyword evidence="3" id="KW-1185">Reference proteome</keyword>
<gene>
    <name evidence="2" type="ORF">GA0070563_1067</name>
</gene>
<dbReference type="RefSeq" id="WP_074474983.1">
    <property type="nucleotide sequence ID" value="NZ_FMCT01000006.1"/>
</dbReference>
<protein>
    <submittedName>
        <fullName evidence="2">Uncharacterized protein</fullName>
    </submittedName>
</protein>
<evidence type="ECO:0000256" key="1">
    <source>
        <dbReference type="SAM" id="MobiDB-lite"/>
    </source>
</evidence>